<proteinExistence type="predicted"/>
<keyword evidence="3" id="KW-1185">Reference proteome</keyword>
<dbReference type="EMBL" id="QXTE01000090">
    <property type="protein sequence ID" value="TFK07057.1"/>
    <property type="molecule type" value="Genomic_DNA"/>
</dbReference>
<dbReference type="Proteomes" id="UP000297703">
    <property type="component" value="Unassembled WGS sequence"/>
</dbReference>
<accession>A0A4D9EAD5</accession>
<evidence type="ECO:0000313" key="3">
    <source>
        <dbReference type="Proteomes" id="UP000297703"/>
    </source>
</evidence>
<protein>
    <submittedName>
        <fullName evidence="2">Zinc finger protein ZFAT</fullName>
    </submittedName>
</protein>
<evidence type="ECO:0000256" key="1">
    <source>
        <dbReference type="SAM" id="MobiDB-lite"/>
    </source>
</evidence>
<reference evidence="2 3" key="1">
    <citation type="submission" date="2019-04" db="EMBL/GenBank/DDBJ databases">
        <title>Draft genome of the big-headed turtle Platysternon megacephalum.</title>
        <authorList>
            <person name="Gong S."/>
        </authorList>
    </citation>
    <scope>NUCLEOTIDE SEQUENCE [LARGE SCALE GENOMIC DNA]</scope>
    <source>
        <strain evidence="2">DO16091913</strain>
        <tissue evidence="2">Muscle</tissue>
    </source>
</reference>
<dbReference type="AlphaFoldDB" id="A0A4D9EAD5"/>
<feature type="region of interest" description="Disordered" evidence="1">
    <location>
        <begin position="307"/>
        <end position="346"/>
    </location>
</feature>
<comment type="caution">
    <text evidence="2">The sequence shown here is derived from an EMBL/GenBank/DDBJ whole genome shotgun (WGS) entry which is preliminary data.</text>
</comment>
<feature type="region of interest" description="Disordered" evidence="1">
    <location>
        <begin position="99"/>
        <end position="121"/>
    </location>
</feature>
<gene>
    <name evidence="2" type="ORF">DR999_PMT10229</name>
</gene>
<organism evidence="2 3">
    <name type="scientific">Platysternon megacephalum</name>
    <name type="common">big-headed turtle</name>
    <dbReference type="NCBI Taxonomy" id="55544"/>
    <lineage>
        <taxon>Eukaryota</taxon>
        <taxon>Metazoa</taxon>
        <taxon>Chordata</taxon>
        <taxon>Craniata</taxon>
        <taxon>Vertebrata</taxon>
        <taxon>Euteleostomi</taxon>
        <taxon>Archelosauria</taxon>
        <taxon>Testudinata</taxon>
        <taxon>Testudines</taxon>
        <taxon>Cryptodira</taxon>
        <taxon>Durocryptodira</taxon>
        <taxon>Testudinoidea</taxon>
        <taxon>Platysternidae</taxon>
        <taxon>Platysternon</taxon>
    </lineage>
</organism>
<reference evidence="2 3" key="2">
    <citation type="submission" date="2019-04" db="EMBL/GenBank/DDBJ databases">
        <title>The genome sequence of big-headed turtle.</title>
        <authorList>
            <person name="Gong S."/>
        </authorList>
    </citation>
    <scope>NUCLEOTIDE SEQUENCE [LARGE SCALE GENOMIC DNA]</scope>
    <source>
        <strain evidence="2">DO16091913</strain>
        <tissue evidence="2">Muscle</tissue>
    </source>
</reference>
<feature type="region of interest" description="Disordered" evidence="1">
    <location>
        <begin position="210"/>
        <end position="229"/>
    </location>
</feature>
<sequence>MACSSPSCGAPVSRGPWQRSSLSVTAERGSETAPGRARRRAVAVAGEALVPVGGRGQSVSLAPVHAPETPSRWLWLQQAQEQRPAHWTLPLQAGILQPHRAKGAAAPHHGPQSLWGWGSHPGLAGTGEGPLGGFSLTVPSPKAALGTALPSFGSFSPTAEPPQPAVGGRALPPAPWDVKTAIAGPGPDCTGLSLAGLWCGGISRGAEGSRPAQLRQRQGTAVRGGCPWRQVPGRTGSAWLWADDKERPTNPSLHPASLPALGMTQEGAVGRGPRLWGVDPTGRQTRPPRCFLLRPITARSQELTLPLPAPASLPRGIPQAGLSARQSQAFSLPGSRQCRPSSSRGC</sequence>
<name>A0A4D9EAD5_9SAUR</name>
<evidence type="ECO:0000313" key="2">
    <source>
        <dbReference type="EMBL" id="TFK07057.1"/>
    </source>
</evidence>
<feature type="region of interest" description="Disordered" evidence="1">
    <location>
        <begin position="1"/>
        <end position="39"/>
    </location>
</feature>